<evidence type="ECO:0000313" key="1">
    <source>
        <dbReference type="EMBL" id="BAJ86314.1"/>
    </source>
</evidence>
<sequence>MRISSTQGCSDCDITRGCGGGGGGGDDDGGDVEDINDGHLVELIYICLGHLGAWAPRTGPTR</sequence>
<dbReference type="AlphaFoldDB" id="F2CTZ3"/>
<proteinExistence type="evidence at transcript level"/>
<protein>
    <submittedName>
        <fullName evidence="1">Predicted protein</fullName>
    </submittedName>
</protein>
<accession>F2CTZ3</accession>
<reference evidence="1" key="1">
    <citation type="journal article" date="2011" name="Plant Physiol.">
        <title>Comprehensive sequence analysis of 24,783 barley full-length cDNAs derived from 12 clone libraries.</title>
        <authorList>
            <person name="Matsumoto T."/>
            <person name="Tanaka T."/>
            <person name="Sakai H."/>
            <person name="Amano N."/>
            <person name="Kanamori H."/>
            <person name="Kurita K."/>
            <person name="Kikuta A."/>
            <person name="Kamiya K."/>
            <person name="Yamamoto M."/>
            <person name="Ikawa H."/>
            <person name="Fujii N."/>
            <person name="Hori K."/>
            <person name="Itoh T."/>
            <person name="Sato K."/>
        </authorList>
    </citation>
    <scope>NUCLEOTIDE SEQUENCE</scope>
    <source>
        <tissue evidence="1">Shoot</tissue>
    </source>
</reference>
<organism evidence="1">
    <name type="scientific">Hordeum vulgare subsp. vulgare</name>
    <name type="common">Domesticated barley</name>
    <dbReference type="NCBI Taxonomy" id="112509"/>
    <lineage>
        <taxon>Eukaryota</taxon>
        <taxon>Viridiplantae</taxon>
        <taxon>Streptophyta</taxon>
        <taxon>Embryophyta</taxon>
        <taxon>Tracheophyta</taxon>
        <taxon>Spermatophyta</taxon>
        <taxon>Magnoliopsida</taxon>
        <taxon>Liliopsida</taxon>
        <taxon>Poales</taxon>
        <taxon>Poaceae</taxon>
        <taxon>BOP clade</taxon>
        <taxon>Pooideae</taxon>
        <taxon>Triticodae</taxon>
        <taxon>Triticeae</taxon>
        <taxon>Hordeinae</taxon>
        <taxon>Hordeum</taxon>
    </lineage>
</organism>
<dbReference type="EMBL" id="AK355095">
    <property type="protein sequence ID" value="BAJ86314.1"/>
    <property type="molecule type" value="mRNA"/>
</dbReference>
<name>F2CTZ3_HORVV</name>